<dbReference type="GO" id="GO:0016592">
    <property type="term" value="C:mediator complex"/>
    <property type="evidence" value="ECO:0007669"/>
    <property type="project" value="InterPro"/>
</dbReference>
<keyword evidence="6 8" id="KW-0539">Nucleus</keyword>
<feature type="compositionally biased region" description="Basic and acidic residues" evidence="9">
    <location>
        <begin position="222"/>
        <end position="232"/>
    </location>
</feature>
<proteinExistence type="inferred from homology"/>
<dbReference type="PANTHER" id="PTHR13208">
    <property type="entry name" value="MEDIATOR OF RNA POLYMERASE II TRANSCRIPTION SUBUNIT 4"/>
    <property type="match status" value="1"/>
</dbReference>
<reference evidence="10" key="1">
    <citation type="journal article" date="2021" name="Open Biol.">
        <title>Shared evolutionary footprints suggest mitochondrial oxidative damage underlies multiple complex I losses in fungi.</title>
        <authorList>
            <person name="Schikora-Tamarit M.A."/>
            <person name="Marcet-Houben M."/>
            <person name="Nosek J."/>
            <person name="Gabaldon T."/>
        </authorList>
    </citation>
    <scope>NUCLEOTIDE SEQUENCE</scope>
    <source>
        <strain evidence="10">CBS6341</strain>
    </source>
</reference>
<evidence type="ECO:0000313" key="11">
    <source>
        <dbReference type="Proteomes" id="UP000769528"/>
    </source>
</evidence>
<keyword evidence="4 8" id="KW-0805">Transcription regulation</keyword>
<comment type="function">
    <text evidence="8">Component of the Mediator complex, a coactivator involved in the regulated transcription of nearly all RNA polymerase II-dependent genes. Mediator functions as a bridge to convey information from gene-specific regulatory proteins to the basal RNA polymerase II transcription machinery. Mediator is recruited to promoters by direct interactions with regulatory proteins and serves as a scaffold for the assembly of a functional preinitiation complex with RNA polymerase II and the general transcription factors.</text>
</comment>
<reference evidence="10" key="2">
    <citation type="submission" date="2021-01" db="EMBL/GenBank/DDBJ databases">
        <authorList>
            <person name="Schikora-Tamarit M.A."/>
        </authorList>
    </citation>
    <scope>NUCLEOTIDE SEQUENCE</scope>
    <source>
        <strain evidence="10">CBS6341</strain>
    </source>
</reference>
<evidence type="ECO:0000313" key="10">
    <source>
        <dbReference type="EMBL" id="KAH3672351.1"/>
    </source>
</evidence>
<organism evidence="10 11">
    <name type="scientific">Wickerhamomyces mucosus</name>
    <dbReference type="NCBI Taxonomy" id="1378264"/>
    <lineage>
        <taxon>Eukaryota</taxon>
        <taxon>Fungi</taxon>
        <taxon>Dikarya</taxon>
        <taxon>Ascomycota</taxon>
        <taxon>Saccharomycotina</taxon>
        <taxon>Saccharomycetes</taxon>
        <taxon>Phaffomycetales</taxon>
        <taxon>Wickerhamomycetaceae</taxon>
        <taxon>Wickerhamomyces</taxon>
    </lineage>
</organism>
<evidence type="ECO:0000256" key="7">
    <source>
        <dbReference type="ARBA" id="ARBA00031257"/>
    </source>
</evidence>
<dbReference type="OrthoDB" id="1929813at2759"/>
<evidence type="ECO:0000256" key="3">
    <source>
        <dbReference type="ARBA" id="ARBA00020629"/>
    </source>
</evidence>
<feature type="region of interest" description="Disordered" evidence="9">
    <location>
        <begin position="203"/>
        <end position="268"/>
    </location>
</feature>
<evidence type="ECO:0000256" key="9">
    <source>
        <dbReference type="SAM" id="MobiDB-lite"/>
    </source>
</evidence>
<evidence type="ECO:0000256" key="4">
    <source>
        <dbReference type="ARBA" id="ARBA00023015"/>
    </source>
</evidence>
<comment type="caution">
    <text evidence="10">The sequence shown here is derived from an EMBL/GenBank/DDBJ whole genome shotgun (WGS) entry which is preliminary data.</text>
</comment>
<dbReference type="AlphaFoldDB" id="A0A9P8TBN1"/>
<sequence length="268" mass="29682">MSQKVNIPISRPVSSANIVTSSRAATPDVVVPKSDVHLKRVANLPISKDLNDFEKTLNSFLTSVTKYNPSVKDAENLLKIEERLNESLNDIITHQQSGLEIDEMQEKSIKLDSDCSKVLHGLMECRKELSSLQSLEKVTEERNRMAENTIKADDLLQYAMKLAKFTSAPPTFDANSIGPNNFIWPGEDSLRRGVLALASLNPGKLTGEDPNQINGNSVQNDGTDKIRSESRQESSTQRRGSFGNYGGDDGEDDNDVIEDLDLFDPDEE</sequence>
<protein>
    <recommendedName>
        <fullName evidence="3 8">Mediator of RNA polymerase II transcription subunit 4</fullName>
    </recommendedName>
    <alternativeName>
        <fullName evidence="7 8">Mediator complex subunit 4</fullName>
    </alternativeName>
</protein>
<evidence type="ECO:0000256" key="5">
    <source>
        <dbReference type="ARBA" id="ARBA00023163"/>
    </source>
</evidence>
<feature type="compositionally biased region" description="Polar residues" evidence="9">
    <location>
        <begin position="209"/>
        <end position="221"/>
    </location>
</feature>
<feature type="compositionally biased region" description="Acidic residues" evidence="9">
    <location>
        <begin position="248"/>
        <end position="268"/>
    </location>
</feature>
<evidence type="ECO:0000256" key="2">
    <source>
        <dbReference type="ARBA" id="ARBA00009626"/>
    </source>
</evidence>
<keyword evidence="5 8" id="KW-0804">Transcription</keyword>
<evidence type="ECO:0000256" key="1">
    <source>
        <dbReference type="ARBA" id="ARBA00004123"/>
    </source>
</evidence>
<dbReference type="PANTHER" id="PTHR13208:SF2">
    <property type="entry name" value="MEDIATOR OF RNA POLYMERASE II TRANSCRIPTION SUBUNIT 4"/>
    <property type="match status" value="1"/>
</dbReference>
<comment type="similarity">
    <text evidence="2 8">Belongs to the Mediator complex subunit 4 family.</text>
</comment>
<keyword evidence="8" id="KW-0010">Activator</keyword>
<dbReference type="Proteomes" id="UP000769528">
    <property type="component" value="Unassembled WGS sequence"/>
</dbReference>
<comment type="subunit">
    <text evidence="8">Component of the Mediator complex.</text>
</comment>
<dbReference type="EMBL" id="JAEUBF010001156">
    <property type="protein sequence ID" value="KAH3672351.1"/>
    <property type="molecule type" value="Genomic_DNA"/>
</dbReference>
<dbReference type="InterPro" id="IPR019258">
    <property type="entry name" value="Mediator_Med4"/>
</dbReference>
<dbReference type="GO" id="GO:0070847">
    <property type="term" value="C:core mediator complex"/>
    <property type="evidence" value="ECO:0007669"/>
    <property type="project" value="TreeGrafter"/>
</dbReference>
<dbReference type="GO" id="GO:0003712">
    <property type="term" value="F:transcription coregulator activity"/>
    <property type="evidence" value="ECO:0007669"/>
    <property type="project" value="InterPro"/>
</dbReference>
<accession>A0A9P8TBN1</accession>
<dbReference type="GO" id="GO:0006357">
    <property type="term" value="P:regulation of transcription by RNA polymerase II"/>
    <property type="evidence" value="ECO:0007669"/>
    <property type="project" value="InterPro"/>
</dbReference>
<evidence type="ECO:0000256" key="8">
    <source>
        <dbReference type="RuleBase" id="RU364141"/>
    </source>
</evidence>
<gene>
    <name evidence="8" type="primary">MED4</name>
    <name evidence="10" type="ORF">WICMUC_004323</name>
</gene>
<comment type="subcellular location">
    <subcellularLocation>
        <location evidence="1 8">Nucleus</location>
    </subcellularLocation>
</comment>
<name>A0A9P8TBN1_9ASCO</name>
<dbReference type="Pfam" id="PF10018">
    <property type="entry name" value="Med4"/>
    <property type="match status" value="1"/>
</dbReference>
<evidence type="ECO:0000256" key="6">
    <source>
        <dbReference type="ARBA" id="ARBA00023242"/>
    </source>
</evidence>
<keyword evidence="11" id="KW-1185">Reference proteome</keyword>